<reference evidence="2" key="1">
    <citation type="submission" date="2021-02" db="EMBL/GenBank/DDBJ databases">
        <title>First Annotated Genome of the Yellow-green Alga Tribonema minus.</title>
        <authorList>
            <person name="Mahan K.M."/>
        </authorList>
    </citation>
    <scope>NUCLEOTIDE SEQUENCE</scope>
    <source>
        <strain evidence="2">UTEX B ZZ1240</strain>
    </source>
</reference>
<evidence type="ECO:0000256" key="1">
    <source>
        <dbReference type="SAM" id="MobiDB-lite"/>
    </source>
</evidence>
<accession>A0A835YXF0</accession>
<keyword evidence="3" id="KW-1185">Reference proteome</keyword>
<name>A0A835YXF0_9STRA</name>
<feature type="non-terminal residue" evidence="2">
    <location>
        <position position="403"/>
    </location>
</feature>
<feature type="region of interest" description="Disordered" evidence="1">
    <location>
        <begin position="338"/>
        <end position="365"/>
    </location>
</feature>
<feature type="non-terminal residue" evidence="2">
    <location>
        <position position="1"/>
    </location>
</feature>
<dbReference type="EMBL" id="JAFCMP010000246">
    <property type="protein sequence ID" value="KAG5182488.1"/>
    <property type="molecule type" value="Genomic_DNA"/>
</dbReference>
<dbReference type="OrthoDB" id="10354692at2759"/>
<protein>
    <submittedName>
        <fullName evidence="2">Uncharacterized protein</fullName>
    </submittedName>
</protein>
<dbReference type="AlphaFoldDB" id="A0A835YXF0"/>
<feature type="region of interest" description="Disordered" evidence="1">
    <location>
        <begin position="173"/>
        <end position="194"/>
    </location>
</feature>
<proteinExistence type="predicted"/>
<organism evidence="2 3">
    <name type="scientific">Tribonema minus</name>
    <dbReference type="NCBI Taxonomy" id="303371"/>
    <lineage>
        <taxon>Eukaryota</taxon>
        <taxon>Sar</taxon>
        <taxon>Stramenopiles</taxon>
        <taxon>Ochrophyta</taxon>
        <taxon>PX clade</taxon>
        <taxon>Xanthophyceae</taxon>
        <taxon>Tribonematales</taxon>
        <taxon>Tribonemataceae</taxon>
        <taxon>Tribonema</taxon>
    </lineage>
</organism>
<evidence type="ECO:0000313" key="3">
    <source>
        <dbReference type="Proteomes" id="UP000664859"/>
    </source>
</evidence>
<comment type="caution">
    <text evidence="2">The sequence shown here is derived from an EMBL/GenBank/DDBJ whole genome shotgun (WGS) entry which is preliminary data.</text>
</comment>
<gene>
    <name evidence="2" type="ORF">JKP88DRAFT_130126</name>
</gene>
<evidence type="ECO:0000313" key="2">
    <source>
        <dbReference type="EMBL" id="KAG5182488.1"/>
    </source>
</evidence>
<dbReference type="Proteomes" id="UP000664859">
    <property type="component" value="Unassembled WGS sequence"/>
</dbReference>
<sequence length="403" mass="43313">NSICSMDALRAGGPGWFADALQINVDLATDQKVRDDPALSVVAPDLFKPWVPLVDASHSIKGTITLQAPHGRRVWITSLSVTLEEHLALLDTVGSALLSTATISVAGGRYVEGTCTLDFILTMDDLAGMGEGGLREGYIGDMLAVRHLLTVTAARPWYTFNLEHTVPLAVQRVSPPPAGSATTQGPQNEEGGPNTVMLIPDCNGRAEFTFERDTLALDGTVEGTVELKELSAAIAAAHVMIIRTEMLSGSMFETVIGEHTILGLSTPEGLANRAIPKHAANGLMDDQDFVACPFVEFRHPHVCVTEQEGCQTLPVKGNATIAVRFSLAGMPLTPTMRYVGAEAPPSGTPPKEGEKHQGGDEDGEDGVVGVRYFMRLVLEGQESAWEPAPTYWNTHEIFLYRSR</sequence>